<comment type="subcellular location">
    <subcellularLocation>
        <location evidence="1">Membrane</location>
        <topology evidence="1">Multi-pass membrane protein</topology>
    </subcellularLocation>
</comment>
<protein>
    <submittedName>
        <fullName evidence="7">ABC transporter permease</fullName>
    </submittedName>
</protein>
<evidence type="ECO:0000256" key="5">
    <source>
        <dbReference type="SAM" id="Phobius"/>
    </source>
</evidence>
<comment type="caution">
    <text evidence="7">The sequence shown here is derived from an EMBL/GenBank/DDBJ whole genome shotgun (WGS) entry which is preliminary data.</text>
</comment>
<feature type="transmembrane region" description="Helical" evidence="5">
    <location>
        <begin position="189"/>
        <end position="208"/>
    </location>
</feature>
<dbReference type="EMBL" id="JADCKA010000013">
    <property type="protein sequence ID" value="MBE5036003.1"/>
    <property type="molecule type" value="Genomic_DNA"/>
</dbReference>
<accession>A0ABR9QYN1</accession>
<feature type="transmembrane region" description="Helical" evidence="5">
    <location>
        <begin position="71"/>
        <end position="92"/>
    </location>
</feature>
<organism evidence="7 8">
    <name type="scientific">Gallibacter intestinalis</name>
    <dbReference type="NCBI Taxonomy" id="2779356"/>
    <lineage>
        <taxon>Bacteria</taxon>
        <taxon>Bacillati</taxon>
        <taxon>Bacillota</taxon>
        <taxon>Clostridia</taxon>
        <taxon>Eubacteriales</taxon>
        <taxon>Eubacteriaceae</taxon>
        <taxon>Gallibacter</taxon>
    </lineage>
</organism>
<sequence length="297" mass="32294">MIGFGNLIRRNVKLFFKDKGLFFTSLITPIILLVLYVTFLAKSFREGFLSGGLDVYPIKEGLIDAVVGGQLFSSLLSVSAITVAFCANMLMVQDKVTGARNDLAVTPVKSHTLTLSYYVATVISTLLICLVTTIICFIYMKNIGWYMSAEDVACIFADVFLLTMFGTALSSVVNLFLSSQGQMQAVGTIVSAGYGFICGAYMPIASFGEGLQKVLMFLPGTYGTGLLRNHAIGGAIEEMEAQGMPEEVTGAVMDSLDCNLYFGEEKISESTMYIVLILSVVILLSVYVLLGRMRKKH</sequence>
<keyword evidence="8" id="KW-1185">Reference proteome</keyword>
<proteinExistence type="predicted"/>
<evidence type="ECO:0000313" key="7">
    <source>
        <dbReference type="EMBL" id="MBE5036003.1"/>
    </source>
</evidence>
<dbReference type="PANTHER" id="PTHR43229">
    <property type="entry name" value="NODULATION PROTEIN J"/>
    <property type="match status" value="1"/>
</dbReference>
<evidence type="ECO:0000256" key="4">
    <source>
        <dbReference type="ARBA" id="ARBA00023136"/>
    </source>
</evidence>
<evidence type="ECO:0000256" key="3">
    <source>
        <dbReference type="ARBA" id="ARBA00022989"/>
    </source>
</evidence>
<feature type="transmembrane region" description="Helical" evidence="5">
    <location>
        <begin position="270"/>
        <end position="290"/>
    </location>
</feature>
<feature type="transmembrane region" description="Helical" evidence="5">
    <location>
        <begin position="152"/>
        <end position="177"/>
    </location>
</feature>
<feature type="transmembrane region" description="Helical" evidence="5">
    <location>
        <begin position="21"/>
        <end position="41"/>
    </location>
</feature>
<reference evidence="7 8" key="1">
    <citation type="submission" date="2020-10" db="EMBL/GenBank/DDBJ databases">
        <title>ChiBAC.</title>
        <authorList>
            <person name="Zenner C."/>
            <person name="Hitch T.C.A."/>
            <person name="Clavel T."/>
        </authorList>
    </citation>
    <scope>NUCLEOTIDE SEQUENCE [LARGE SCALE GENOMIC DNA]</scope>
    <source>
        <strain evidence="7 8">DSM 108706</strain>
    </source>
</reference>
<evidence type="ECO:0000259" key="6">
    <source>
        <dbReference type="Pfam" id="PF01061"/>
    </source>
</evidence>
<keyword evidence="2 5" id="KW-0812">Transmembrane</keyword>
<name>A0ABR9QYN1_9FIRM</name>
<keyword evidence="4 5" id="KW-0472">Membrane</keyword>
<dbReference type="Proteomes" id="UP001516588">
    <property type="component" value="Unassembled WGS sequence"/>
</dbReference>
<dbReference type="InterPro" id="IPR051784">
    <property type="entry name" value="Nod_factor_ABC_transporter"/>
</dbReference>
<evidence type="ECO:0000256" key="1">
    <source>
        <dbReference type="ARBA" id="ARBA00004141"/>
    </source>
</evidence>
<keyword evidence="3 5" id="KW-1133">Transmembrane helix</keyword>
<gene>
    <name evidence="7" type="ORF">INF20_06930</name>
</gene>
<dbReference type="PANTHER" id="PTHR43229:SF2">
    <property type="entry name" value="NODULATION PROTEIN J"/>
    <property type="match status" value="1"/>
</dbReference>
<feature type="transmembrane region" description="Helical" evidence="5">
    <location>
        <begin position="113"/>
        <end position="140"/>
    </location>
</feature>
<dbReference type="InterPro" id="IPR013525">
    <property type="entry name" value="ABC2_TM"/>
</dbReference>
<feature type="domain" description="ABC-2 type transporter transmembrane" evidence="6">
    <location>
        <begin position="6"/>
        <end position="228"/>
    </location>
</feature>
<evidence type="ECO:0000313" key="8">
    <source>
        <dbReference type="Proteomes" id="UP001516588"/>
    </source>
</evidence>
<evidence type="ECO:0000256" key="2">
    <source>
        <dbReference type="ARBA" id="ARBA00022692"/>
    </source>
</evidence>
<dbReference type="Pfam" id="PF01061">
    <property type="entry name" value="ABC2_membrane"/>
    <property type="match status" value="1"/>
</dbReference>
<dbReference type="RefSeq" id="WP_226385648.1">
    <property type="nucleotide sequence ID" value="NZ_JADCKA010000013.1"/>
</dbReference>